<organism evidence="1 2">
    <name type="scientific">Paramecium sonneborni</name>
    <dbReference type="NCBI Taxonomy" id="65129"/>
    <lineage>
        <taxon>Eukaryota</taxon>
        <taxon>Sar</taxon>
        <taxon>Alveolata</taxon>
        <taxon>Ciliophora</taxon>
        <taxon>Intramacronucleata</taxon>
        <taxon>Oligohymenophorea</taxon>
        <taxon>Peniculida</taxon>
        <taxon>Parameciidae</taxon>
        <taxon>Paramecium</taxon>
    </lineage>
</organism>
<evidence type="ECO:0000313" key="2">
    <source>
        <dbReference type="Proteomes" id="UP000692954"/>
    </source>
</evidence>
<proteinExistence type="predicted"/>
<dbReference type="AlphaFoldDB" id="A0A8S1R773"/>
<protein>
    <submittedName>
        <fullName evidence="1">Uncharacterized protein</fullName>
    </submittedName>
</protein>
<dbReference type="Proteomes" id="UP000692954">
    <property type="component" value="Unassembled WGS sequence"/>
</dbReference>
<keyword evidence="2" id="KW-1185">Reference proteome</keyword>
<comment type="caution">
    <text evidence="1">The sequence shown here is derived from an EMBL/GenBank/DDBJ whole genome shotgun (WGS) entry which is preliminary data.</text>
</comment>
<name>A0A8S1R773_9CILI</name>
<gene>
    <name evidence="1" type="ORF">PSON_ATCC_30995.1.T1430094</name>
</gene>
<evidence type="ECO:0000313" key="1">
    <source>
        <dbReference type="EMBL" id="CAD8123213.1"/>
    </source>
</evidence>
<reference evidence="1" key="1">
    <citation type="submission" date="2021-01" db="EMBL/GenBank/DDBJ databases">
        <authorList>
            <consortium name="Genoscope - CEA"/>
            <person name="William W."/>
        </authorList>
    </citation>
    <scope>NUCLEOTIDE SEQUENCE</scope>
</reference>
<accession>A0A8S1R773</accession>
<dbReference type="EMBL" id="CAJJDN010000143">
    <property type="protein sequence ID" value="CAD8123213.1"/>
    <property type="molecule type" value="Genomic_DNA"/>
</dbReference>
<sequence length="59" mass="7216">MKLRRQKFVDQDQRLQTKYLRIQINIINDFIVDYVSKIFNNFIYININPQIQINSKLLS</sequence>